<dbReference type="SMART" id="SM00834">
    <property type="entry name" value="CxxC_CXXC_SSSS"/>
    <property type="match status" value="1"/>
</dbReference>
<evidence type="ECO:0000256" key="1">
    <source>
        <dbReference type="SAM" id="MobiDB-lite"/>
    </source>
</evidence>
<accession>A0AAJ0U3H6</accession>
<keyword evidence="4" id="KW-1185">Reference proteome</keyword>
<gene>
    <name evidence="3" type="ORF">CKO40_08375</name>
</gene>
<sequence>MPVYEFYCPDCHAIYNFFSRKVDTETIPACPDCGRSPLERQASPFAISKGRGDEESDEEGLPAGMDEEKMMRALASMEGELEGIDEDDPKQAAQMMRRLFDATGLKMGDGMAEAMRRMEAGEDPDAIEAEMGDVLENEDPFALSAKGGGGKLPSLKDLRRDLLPPRRVDDWYPLKRD</sequence>
<dbReference type="EMBL" id="NRSJ01000011">
    <property type="protein sequence ID" value="MBK1704552.1"/>
    <property type="molecule type" value="Genomic_DNA"/>
</dbReference>
<protein>
    <recommendedName>
        <fullName evidence="2">Putative regulatory protein FmdB zinc ribbon domain-containing protein</fullName>
    </recommendedName>
</protein>
<evidence type="ECO:0000313" key="3">
    <source>
        <dbReference type="EMBL" id="MBK1704552.1"/>
    </source>
</evidence>
<dbReference type="InterPro" id="IPR013429">
    <property type="entry name" value="Regulatory_FmdB_Zinc_ribbon"/>
</dbReference>
<evidence type="ECO:0000313" key="4">
    <source>
        <dbReference type="Proteomes" id="UP001296776"/>
    </source>
</evidence>
<comment type="caution">
    <text evidence="3">The sequence shown here is derived from an EMBL/GenBank/DDBJ whole genome shotgun (WGS) entry which is preliminary data.</text>
</comment>
<name>A0AAJ0U3H6_9GAMM</name>
<dbReference type="PANTHER" id="PTHR34404:SF3">
    <property type="entry name" value="REGULATORY PROTEIN, FMDB FAMILY"/>
    <property type="match status" value="1"/>
</dbReference>
<dbReference type="AlphaFoldDB" id="A0AAJ0U3H6"/>
<reference evidence="3" key="1">
    <citation type="submission" date="2017-08" db="EMBL/GenBank/DDBJ databases">
        <authorList>
            <person name="Imhoff J.F."/>
            <person name="Rahn T."/>
            <person name="Kuenzel S."/>
            <person name="Neulinger S.C."/>
        </authorList>
    </citation>
    <scope>NUCLEOTIDE SEQUENCE</scope>
    <source>
        <strain evidence="3">DSM 11080</strain>
    </source>
</reference>
<feature type="region of interest" description="Disordered" evidence="1">
    <location>
        <begin position="38"/>
        <end position="63"/>
    </location>
</feature>
<dbReference type="Pfam" id="PF09723">
    <property type="entry name" value="Zn_ribbon_8"/>
    <property type="match status" value="1"/>
</dbReference>
<feature type="region of interest" description="Disordered" evidence="1">
    <location>
        <begin position="121"/>
        <end position="160"/>
    </location>
</feature>
<feature type="compositionally biased region" description="Acidic residues" evidence="1">
    <location>
        <begin position="121"/>
        <end position="139"/>
    </location>
</feature>
<feature type="domain" description="Putative regulatory protein FmdB zinc ribbon" evidence="2">
    <location>
        <begin position="1"/>
        <end position="43"/>
    </location>
</feature>
<reference evidence="3" key="2">
    <citation type="journal article" date="2020" name="Microorganisms">
        <title>Osmotic Adaptation and Compatible Solute Biosynthesis of Phototrophic Bacteria as Revealed from Genome Analyses.</title>
        <authorList>
            <person name="Imhoff J.F."/>
            <person name="Rahn T."/>
            <person name="Kunzel S."/>
            <person name="Keller A."/>
            <person name="Neulinger S.C."/>
        </authorList>
    </citation>
    <scope>NUCLEOTIDE SEQUENCE</scope>
    <source>
        <strain evidence="3">DSM 11080</strain>
    </source>
</reference>
<dbReference type="RefSeq" id="WP_200345753.1">
    <property type="nucleotide sequence ID" value="NZ_NRSJ01000011.1"/>
</dbReference>
<dbReference type="Proteomes" id="UP001296776">
    <property type="component" value="Unassembled WGS sequence"/>
</dbReference>
<dbReference type="PANTHER" id="PTHR34404">
    <property type="entry name" value="REGULATORY PROTEIN, FMDB FAMILY"/>
    <property type="match status" value="1"/>
</dbReference>
<evidence type="ECO:0000259" key="2">
    <source>
        <dbReference type="SMART" id="SM00834"/>
    </source>
</evidence>
<proteinExistence type="predicted"/>
<organism evidence="3 4">
    <name type="scientific">Halochromatium glycolicum</name>
    <dbReference type="NCBI Taxonomy" id="85075"/>
    <lineage>
        <taxon>Bacteria</taxon>
        <taxon>Pseudomonadati</taxon>
        <taxon>Pseudomonadota</taxon>
        <taxon>Gammaproteobacteria</taxon>
        <taxon>Chromatiales</taxon>
        <taxon>Chromatiaceae</taxon>
        <taxon>Halochromatium</taxon>
    </lineage>
</organism>
<dbReference type="NCBIfam" id="TIGR02605">
    <property type="entry name" value="CxxC_CxxC_SSSS"/>
    <property type="match status" value="1"/>
</dbReference>